<keyword evidence="1" id="KW-0732">Signal</keyword>
<dbReference type="Proteomes" id="UP000490922">
    <property type="component" value="Unassembled WGS sequence"/>
</dbReference>
<evidence type="ECO:0008006" key="4">
    <source>
        <dbReference type="Google" id="ProtNLM"/>
    </source>
</evidence>
<dbReference type="OrthoDB" id="5510929at2"/>
<evidence type="ECO:0000313" key="3">
    <source>
        <dbReference type="Proteomes" id="UP000490922"/>
    </source>
</evidence>
<dbReference type="RefSeq" id="WP_151108609.1">
    <property type="nucleotide sequence ID" value="NZ_WAEM01000014.1"/>
</dbReference>
<feature type="chain" id="PRO_5029514862" description="Lipocalin-like domain-containing protein" evidence="1">
    <location>
        <begin position="25"/>
        <end position="185"/>
    </location>
</feature>
<dbReference type="PROSITE" id="PS51257">
    <property type="entry name" value="PROKAR_LIPOPROTEIN"/>
    <property type="match status" value="1"/>
</dbReference>
<dbReference type="AlphaFoldDB" id="A0A7J5A7Q2"/>
<protein>
    <recommendedName>
        <fullName evidence="4">Lipocalin-like domain-containing protein</fullName>
    </recommendedName>
</protein>
<comment type="caution">
    <text evidence="2">The sequence shown here is derived from an EMBL/GenBank/DDBJ whole genome shotgun (WGS) entry which is preliminary data.</text>
</comment>
<name>A0A7J5A7Q2_9FLAO</name>
<evidence type="ECO:0000313" key="2">
    <source>
        <dbReference type="EMBL" id="KAB1153586.1"/>
    </source>
</evidence>
<sequence length="185" mass="20982">MNSKRQILKLSLLISMFSLFTACSSDDSKTQNNINYETKILGTWNLISHISSNSITETRTTIVEIGSDYNYTIEFTNNPKFINTNGNYNVNIKETNNQNQTINFNEVINSNANQQEGFHIGEWSINNGKLITRVYDIEPNEPGSYELTTEIVELTDNRLVLKTNNSASSSNNYTVTGNTTLIYER</sequence>
<dbReference type="Gene3D" id="2.40.128.280">
    <property type="match status" value="1"/>
</dbReference>
<dbReference type="EMBL" id="WAEM01000014">
    <property type="protein sequence ID" value="KAB1153586.1"/>
    <property type="molecule type" value="Genomic_DNA"/>
</dbReference>
<proteinExistence type="predicted"/>
<organism evidence="2 3">
    <name type="scientific">Flavobacterium luteum</name>
    <dbReference type="NCBI Taxonomy" id="2026654"/>
    <lineage>
        <taxon>Bacteria</taxon>
        <taxon>Pseudomonadati</taxon>
        <taxon>Bacteroidota</taxon>
        <taxon>Flavobacteriia</taxon>
        <taxon>Flavobacteriales</taxon>
        <taxon>Flavobacteriaceae</taxon>
        <taxon>Flavobacterium</taxon>
    </lineage>
</organism>
<evidence type="ECO:0000256" key="1">
    <source>
        <dbReference type="SAM" id="SignalP"/>
    </source>
</evidence>
<reference evidence="2 3" key="1">
    <citation type="submission" date="2019-09" db="EMBL/GenBank/DDBJ databases">
        <title>Flavobacterium sp. nov., isolated from glacier ice.</title>
        <authorList>
            <person name="Liu Q."/>
        </authorList>
    </citation>
    <scope>NUCLEOTIDE SEQUENCE [LARGE SCALE GENOMIC DNA]</scope>
    <source>
        <strain evidence="2 3">NBRC 112527</strain>
    </source>
</reference>
<feature type="signal peptide" evidence="1">
    <location>
        <begin position="1"/>
        <end position="24"/>
    </location>
</feature>
<gene>
    <name evidence="2" type="ORF">F6464_14180</name>
</gene>
<accession>A0A7J5A7Q2</accession>
<keyword evidence="3" id="KW-1185">Reference proteome</keyword>